<dbReference type="EMBL" id="LVKB01000062">
    <property type="protein sequence ID" value="ORD96771.1"/>
    <property type="molecule type" value="Genomic_DNA"/>
</dbReference>
<proteinExistence type="predicted"/>
<dbReference type="Proteomes" id="UP000192356">
    <property type="component" value="Unassembled WGS sequence"/>
</dbReference>
<evidence type="ECO:0000313" key="1">
    <source>
        <dbReference type="EMBL" id="ORD96771.1"/>
    </source>
</evidence>
<keyword evidence="2" id="KW-1185">Reference proteome</keyword>
<sequence>MKFNLFLEIKYINASIDYQLNNEEGFEMENIFCSESNCTSKSNLFDSLIKYKRLIYSKENTCKCESSLIGLDEESKECYNIVFKDESTVNTQKKNNVNTQKKDNVKLQKKEKLPSFIDTFYLKKTNFNQTNVNNRNEDKKPLIQESDKNFKFKKLTLNDYKSLVPLNFEKKKISSLKKVIEKLLLRTIEAKPSVKFYDKLYVNINRENSNLMILNKDYMSIKKDKDKLSIYEHTLVKFVVKLIKIHNKKDIIRELDLVNLIIRILNDSMKFTKFYFKLKELKKLKKDNEDRIKKLTSDLISILKNICEPEITFDENKDVKTLFKIPKKSLKGQGDLHNWATKIRSGLKKLFLSNLDDVNNYVNDKTIEIMIKNKLNSLGVLLVDHIFRSNTKIEDIRKHNIYYYLMSIKREIKDYFFKKLRKNQNSK</sequence>
<dbReference type="VEuPathDB" id="MicrosporidiaDB:HERIO_1313"/>
<name>A0A1X0QAE1_9MICR</name>
<reference evidence="1 2" key="1">
    <citation type="journal article" date="2017" name="Environ. Microbiol.">
        <title>Decay of the glycolytic pathway and adaptation to intranuclear parasitism within Enterocytozoonidae microsporidia.</title>
        <authorList>
            <person name="Wiredu Boakye D."/>
            <person name="Jaroenlak P."/>
            <person name="Prachumwat A."/>
            <person name="Williams T.A."/>
            <person name="Bateman K.S."/>
            <person name="Itsathitphaisarn O."/>
            <person name="Sritunyalucksana K."/>
            <person name="Paszkiewicz K.H."/>
            <person name="Moore K.A."/>
            <person name="Stentiford G.D."/>
            <person name="Williams B.A."/>
        </authorList>
    </citation>
    <scope>NUCLEOTIDE SEQUENCE [LARGE SCALE GENOMIC DNA]</scope>
    <source>
        <strain evidence="1 2">GB1</strain>
    </source>
</reference>
<accession>A0A1X0QAE1</accession>
<organism evidence="1 2">
    <name type="scientific">Hepatospora eriocheir</name>
    <dbReference type="NCBI Taxonomy" id="1081669"/>
    <lineage>
        <taxon>Eukaryota</taxon>
        <taxon>Fungi</taxon>
        <taxon>Fungi incertae sedis</taxon>
        <taxon>Microsporidia</taxon>
        <taxon>Hepatosporidae</taxon>
        <taxon>Hepatospora</taxon>
    </lineage>
</organism>
<protein>
    <submittedName>
        <fullName evidence="1">Uncharacterized protein</fullName>
    </submittedName>
</protein>
<gene>
    <name evidence="1" type="ORF">HERIO_1313</name>
</gene>
<comment type="caution">
    <text evidence="1">The sequence shown here is derived from an EMBL/GenBank/DDBJ whole genome shotgun (WGS) entry which is preliminary data.</text>
</comment>
<evidence type="ECO:0000313" key="2">
    <source>
        <dbReference type="Proteomes" id="UP000192356"/>
    </source>
</evidence>
<dbReference type="VEuPathDB" id="MicrosporidiaDB:A0H76_2898"/>
<dbReference type="AlphaFoldDB" id="A0A1X0QAE1"/>